<dbReference type="EMBL" id="OU015569">
    <property type="protein sequence ID" value="CAG5098292.1"/>
    <property type="molecule type" value="Genomic_DNA"/>
</dbReference>
<dbReference type="Pfam" id="PF00535">
    <property type="entry name" value="Glycos_transf_2"/>
    <property type="match status" value="1"/>
</dbReference>
<accession>A0ABN7SD61</accession>
<dbReference type="PANTHER" id="PTHR22916">
    <property type="entry name" value="GLYCOSYLTRANSFERASE"/>
    <property type="match status" value="1"/>
</dbReference>
<reference evidence="2 3" key="1">
    <citation type="submission" date="2021-04" db="EMBL/GenBank/DDBJ databases">
        <authorList>
            <person name="Bliznina A."/>
        </authorList>
    </citation>
    <scope>NUCLEOTIDE SEQUENCE [LARGE SCALE GENOMIC DNA]</scope>
</reference>
<keyword evidence="3" id="KW-1185">Reference proteome</keyword>
<evidence type="ECO:0000259" key="1">
    <source>
        <dbReference type="Pfam" id="PF00535"/>
    </source>
</evidence>
<dbReference type="SUPFAM" id="SSF53448">
    <property type="entry name" value="Nucleotide-diphospho-sugar transferases"/>
    <property type="match status" value="1"/>
</dbReference>
<proteinExistence type="predicted"/>
<dbReference type="InterPro" id="IPR001173">
    <property type="entry name" value="Glyco_trans_2-like"/>
</dbReference>
<evidence type="ECO:0000313" key="2">
    <source>
        <dbReference type="EMBL" id="CAG5098292.1"/>
    </source>
</evidence>
<name>A0ABN7SD61_OIKDI</name>
<feature type="domain" description="Glycosyltransferase 2-like" evidence="1">
    <location>
        <begin position="7"/>
        <end position="122"/>
    </location>
</feature>
<evidence type="ECO:0000313" key="3">
    <source>
        <dbReference type="Proteomes" id="UP001158576"/>
    </source>
</evidence>
<dbReference type="InterPro" id="IPR029044">
    <property type="entry name" value="Nucleotide-diphossugar_trans"/>
</dbReference>
<dbReference type="Gene3D" id="3.90.550.10">
    <property type="entry name" value="Spore Coat Polysaccharide Biosynthesis Protein SpsA, Chain A"/>
    <property type="match status" value="1"/>
</dbReference>
<organism evidence="2 3">
    <name type="scientific">Oikopleura dioica</name>
    <name type="common">Tunicate</name>
    <dbReference type="NCBI Taxonomy" id="34765"/>
    <lineage>
        <taxon>Eukaryota</taxon>
        <taxon>Metazoa</taxon>
        <taxon>Chordata</taxon>
        <taxon>Tunicata</taxon>
        <taxon>Appendicularia</taxon>
        <taxon>Copelata</taxon>
        <taxon>Oikopleuridae</taxon>
        <taxon>Oikopleura</taxon>
    </lineage>
</organism>
<dbReference type="PANTHER" id="PTHR22916:SF3">
    <property type="entry name" value="UDP-GLCNAC:BETAGAL BETA-1,3-N-ACETYLGLUCOSAMINYLTRANSFERASE-LIKE PROTEIN 1"/>
    <property type="match status" value="1"/>
</dbReference>
<dbReference type="Proteomes" id="UP001158576">
    <property type="component" value="Chromosome XSR"/>
</dbReference>
<sequence length="167" mass="18913">MEQVDISIIVPMFNAAKWVSKCFNSILEQTFEGSLEVIAWDDHSDDGTRELAESYVTKFRAKGWSLVVSYNPEAKSPEGPGIARNRATKIAKGTYFALQDVDDEMFQNRLKMQFDAADELKQVSTDGAESFKNVMIGTQIKRDPEDSTIRYTRWLNTLSDQLLGQAF</sequence>
<gene>
    <name evidence="2" type="ORF">OKIOD_LOCUS7093</name>
</gene>
<protein>
    <submittedName>
        <fullName evidence="2">Oidioi.mRNA.OKI2018_I69.XSR.g15535.t1.cds</fullName>
    </submittedName>
</protein>